<feature type="compositionally biased region" description="Acidic residues" evidence="7">
    <location>
        <begin position="25"/>
        <end position="36"/>
    </location>
</feature>
<dbReference type="PANTHER" id="PTHR33452:SF1">
    <property type="entry name" value="INNER MEMBRANE PROTEIN YPHA-RELATED"/>
    <property type="match status" value="1"/>
</dbReference>
<keyword evidence="10" id="KW-1185">Reference proteome</keyword>
<protein>
    <submittedName>
        <fullName evidence="9">DoxX family membrane protein</fullName>
    </submittedName>
</protein>
<gene>
    <name evidence="9" type="ORF">CJ203_02455</name>
</gene>
<evidence type="ECO:0000313" key="10">
    <source>
        <dbReference type="Proteomes" id="UP000235836"/>
    </source>
</evidence>
<feature type="compositionally biased region" description="Basic and acidic residues" evidence="7">
    <location>
        <begin position="95"/>
        <end position="112"/>
    </location>
</feature>
<dbReference type="EMBL" id="PNHG01000002">
    <property type="protein sequence ID" value="PMC65283.1"/>
    <property type="molecule type" value="Genomic_DNA"/>
</dbReference>
<organism evidence="9 10">
    <name type="scientific">Corynebacterium tuscaniense</name>
    <dbReference type="NCBI Taxonomy" id="302449"/>
    <lineage>
        <taxon>Bacteria</taxon>
        <taxon>Bacillati</taxon>
        <taxon>Actinomycetota</taxon>
        <taxon>Actinomycetes</taxon>
        <taxon>Mycobacteriales</taxon>
        <taxon>Corynebacteriaceae</taxon>
        <taxon>Corynebacterium</taxon>
    </lineage>
</organism>
<feature type="region of interest" description="Disordered" evidence="7">
    <location>
        <begin position="1"/>
        <end position="163"/>
    </location>
</feature>
<dbReference type="Pfam" id="PF07681">
    <property type="entry name" value="DoxX"/>
    <property type="match status" value="1"/>
</dbReference>
<feature type="transmembrane region" description="Helical" evidence="8">
    <location>
        <begin position="217"/>
        <end position="235"/>
    </location>
</feature>
<feature type="compositionally biased region" description="Low complexity" evidence="7">
    <location>
        <begin position="1"/>
        <end position="19"/>
    </location>
</feature>
<comment type="caution">
    <text evidence="9">The sequence shown here is derived from an EMBL/GenBank/DDBJ whole genome shotgun (WGS) entry which is preliminary data.</text>
</comment>
<reference evidence="9 10" key="1">
    <citation type="submission" date="2017-09" db="EMBL/GenBank/DDBJ databases">
        <title>Bacterial strain isolated from the female urinary microbiota.</title>
        <authorList>
            <person name="Thomas-White K."/>
            <person name="Kumar N."/>
            <person name="Forster S."/>
            <person name="Putonti C."/>
            <person name="Lawley T."/>
            <person name="Wolfe A.J."/>
        </authorList>
    </citation>
    <scope>NUCLEOTIDE SEQUENCE [LARGE SCALE GENOMIC DNA]</scope>
    <source>
        <strain evidence="9 10">UMB0792</strain>
    </source>
</reference>
<proteinExistence type="inferred from homology"/>
<evidence type="ECO:0000256" key="3">
    <source>
        <dbReference type="ARBA" id="ARBA00022475"/>
    </source>
</evidence>
<comment type="subcellular location">
    <subcellularLocation>
        <location evidence="1">Cell membrane</location>
        <topology evidence="1">Multi-pass membrane protein</topology>
    </subcellularLocation>
</comment>
<dbReference type="InterPro" id="IPR032808">
    <property type="entry name" value="DoxX"/>
</dbReference>
<feature type="compositionally biased region" description="Low complexity" evidence="7">
    <location>
        <begin position="145"/>
        <end position="160"/>
    </location>
</feature>
<dbReference type="RefSeq" id="WP_084576651.1">
    <property type="nucleotide sequence ID" value="NZ_PNHG01000002.1"/>
</dbReference>
<evidence type="ECO:0000256" key="2">
    <source>
        <dbReference type="ARBA" id="ARBA00006679"/>
    </source>
</evidence>
<evidence type="ECO:0000256" key="5">
    <source>
        <dbReference type="ARBA" id="ARBA00022989"/>
    </source>
</evidence>
<sequence>MDQTGSTPNNPNSKQSSPSARELNDVDIDLELDSALDDIPSATESNIYTRTGKAAPTEVLPAAPKPEPALKPETSVASTDKKGEGPAGLTFGRHAANDEPIKIVAGKTEKPARSGQLKAETPPPVAAGATAPTGHIEQPLLNDGATPATPAVDTAPASTAQPDGVDRGTVDFGLLILRVVLGLVLTLTAVATFFQLGTNEGLAGLQDQLAYHNEPRILAIVLSTMQLAAGVFLLLGLMTPVAAMVGVAATGVVALDAVSGTFSPFNWDPATWLAVVLLGMALVVQFTGPGIFGVDYSRSWARRPRVSAWIGAAIGLAAAGLVWWFL</sequence>
<feature type="transmembrane region" description="Helical" evidence="8">
    <location>
        <begin position="242"/>
        <end position="265"/>
    </location>
</feature>
<evidence type="ECO:0000256" key="8">
    <source>
        <dbReference type="SAM" id="Phobius"/>
    </source>
</evidence>
<accession>A0A2N6T7I7</accession>
<feature type="transmembrane region" description="Helical" evidence="8">
    <location>
        <begin position="175"/>
        <end position="197"/>
    </location>
</feature>
<dbReference type="Proteomes" id="UP000235836">
    <property type="component" value="Unassembled WGS sequence"/>
</dbReference>
<evidence type="ECO:0000256" key="7">
    <source>
        <dbReference type="SAM" id="MobiDB-lite"/>
    </source>
</evidence>
<evidence type="ECO:0000256" key="6">
    <source>
        <dbReference type="ARBA" id="ARBA00023136"/>
    </source>
</evidence>
<dbReference type="AlphaFoldDB" id="A0A2N6T7I7"/>
<dbReference type="PANTHER" id="PTHR33452">
    <property type="entry name" value="OXIDOREDUCTASE CATD-RELATED"/>
    <property type="match status" value="1"/>
</dbReference>
<dbReference type="GO" id="GO:0005886">
    <property type="term" value="C:plasma membrane"/>
    <property type="evidence" value="ECO:0007669"/>
    <property type="project" value="UniProtKB-SubCell"/>
</dbReference>
<keyword evidence="3" id="KW-1003">Cell membrane</keyword>
<comment type="similarity">
    <text evidence="2">Belongs to the DoxX family.</text>
</comment>
<evidence type="ECO:0000313" key="9">
    <source>
        <dbReference type="EMBL" id="PMC65283.1"/>
    </source>
</evidence>
<feature type="transmembrane region" description="Helical" evidence="8">
    <location>
        <begin position="271"/>
        <end position="294"/>
    </location>
</feature>
<dbReference type="InterPro" id="IPR051907">
    <property type="entry name" value="DoxX-like_oxidoreductase"/>
</dbReference>
<keyword evidence="5 8" id="KW-1133">Transmembrane helix</keyword>
<keyword evidence="6 8" id="KW-0472">Membrane</keyword>
<name>A0A2N6T7I7_9CORY</name>
<feature type="transmembrane region" description="Helical" evidence="8">
    <location>
        <begin position="306"/>
        <end position="325"/>
    </location>
</feature>
<evidence type="ECO:0000256" key="4">
    <source>
        <dbReference type="ARBA" id="ARBA00022692"/>
    </source>
</evidence>
<keyword evidence="4 8" id="KW-0812">Transmembrane</keyword>
<evidence type="ECO:0000256" key="1">
    <source>
        <dbReference type="ARBA" id="ARBA00004651"/>
    </source>
</evidence>